<proteinExistence type="predicted"/>
<comment type="caution">
    <text evidence="4">The sequence shown here is derived from an EMBL/GenBank/DDBJ whole genome shotgun (WGS) entry which is preliminary data.</text>
</comment>
<dbReference type="PATRIC" id="fig|1618659.3.peg.305"/>
<feature type="domain" description="Peptidoglycan binding-like" evidence="3">
    <location>
        <begin position="83"/>
        <end position="141"/>
    </location>
</feature>
<dbReference type="InterPro" id="IPR002477">
    <property type="entry name" value="Peptidoglycan-bd-like"/>
</dbReference>
<dbReference type="InterPro" id="IPR036366">
    <property type="entry name" value="PGBDSf"/>
</dbReference>
<reference evidence="4" key="1">
    <citation type="journal article" date="2015" name="Nature">
        <title>rRNA introns, odd ribosomes, and small enigmatic genomes across a large radiation of phyla.</title>
        <authorList>
            <person name="Brown C.T."/>
            <person name="Hug L.A."/>
            <person name="Thomas B.C."/>
            <person name="Sharon I."/>
            <person name="Castelle C.J."/>
            <person name="Singh A."/>
            <person name="Wilkins M.J."/>
            <person name="Williams K.H."/>
            <person name="Banfield J.F."/>
        </authorList>
    </citation>
    <scope>NUCLEOTIDE SEQUENCE [LARGE SCALE GENOMIC DNA]</scope>
</reference>
<evidence type="ECO:0000259" key="3">
    <source>
        <dbReference type="Pfam" id="PF01471"/>
    </source>
</evidence>
<dbReference type="Pfam" id="PF01471">
    <property type="entry name" value="PG_binding_1"/>
    <property type="match status" value="1"/>
</dbReference>
<keyword evidence="2" id="KW-0732">Signal</keyword>
<dbReference type="EMBL" id="LCDF01000007">
    <property type="protein sequence ID" value="KKS48565.1"/>
    <property type="molecule type" value="Genomic_DNA"/>
</dbReference>
<dbReference type="SUPFAM" id="SSF47090">
    <property type="entry name" value="PGBD-like"/>
    <property type="match status" value="1"/>
</dbReference>
<feature type="chain" id="PRO_5002535782" evidence="2">
    <location>
        <begin position="24"/>
        <end position="313"/>
    </location>
</feature>
<evidence type="ECO:0000313" key="4">
    <source>
        <dbReference type="EMBL" id="KKS48565.1"/>
    </source>
</evidence>
<dbReference type="AlphaFoldDB" id="A0A0G0ZIL6"/>
<feature type="signal peptide" evidence="2">
    <location>
        <begin position="1"/>
        <end position="23"/>
    </location>
</feature>
<protein>
    <submittedName>
        <fullName evidence="4">NLP/P60 protein</fullName>
    </submittedName>
</protein>
<name>A0A0G0ZIL6_9BACT</name>
<organism evidence="4 5">
    <name type="scientific">Candidatus Giovannonibacteria bacterium GW2011_GWF2_42_19</name>
    <dbReference type="NCBI Taxonomy" id="1618659"/>
    <lineage>
        <taxon>Bacteria</taxon>
        <taxon>Candidatus Giovannoniibacteriota</taxon>
    </lineage>
</organism>
<evidence type="ECO:0000256" key="2">
    <source>
        <dbReference type="SAM" id="SignalP"/>
    </source>
</evidence>
<evidence type="ECO:0000256" key="1">
    <source>
        <dbReference type="SAM" id="MobiDB-lite"/>
    </source>
</evidence>
<dbReference type="Gene3D" id="2.60.40.380">
    <property type="entry name" value="Purple acid phosphatase-like, N-terminal"/>
    <property type="match status" value="1"/>
</dbReference>
<dbReference type="GO" id="GO:0046872">
    <property type="term" value="F:metal ion binding"/>
    <property type="evidence" value="ECO:0007669"/>
    <property type="project" value="InterPro"/>
</dbReference>
<evidence type="ECO:0000313" key="5">
    <source>
        <dbReference type="Proteomes" id="UP000034036"/>
    </source>
</evidence>
<dbReference type="InterPro" id="IPR008963">
    <property type="entry name" value="Purple_acid_Pase-like_N"/>
</dbReference>
<accession>A0A0G0ZIL6</accession>
<sequence length="313" mass="33952">MQKKAVILVLLVLLLAPSSGVFAQSATASSTISDMIKQLEAQIATLQTRIESLRNAEADVRLSQQNVNDTAISLIREMREGMSGDDVKALQALLAADSEIYPEGLISGFYGRLTVRAVMRFQKKHGLDQVGRVGPKTLEKLRKELNKISLKLEKDDDDDDDDNDRNERVVCLFNPPGHMIAPGWLRKNPKPGKSDRERLIPNCRRGGTGTTTPPSTDTTAPIILDLMATSTTATSTLIKWVTNESATSRVWFGILSPVVIATSTSKAGSNTLVQSHEIGLSGLTASTTYRYIAVSKDTFGNAATSSEASFLTQ</sequence>
<dbReference type="STRING" id="1618659.UV11_C0007G0021"/>
<gene>
    <name evidence="4" type="ORF">UV11_C0007G0021</name>
</gene>
<dbReference type="GO" id="GO:0003993">
    <property type="term" value="F:acid phosphatase activity"/>
    <property type="evidence" value="ECO:0007669"/>
    <property type="project" value="InterPro"/>
</dbReference>
<feature type="region of interest" description="Disordered" evidence="1">
    <location>
        <begin position="182"/>
        <end position="218"/>
    </location>
</feature>
<dbReference type="InterPro" id="IPR036365">
    <property type="entry name" value="PGBD-like_sf"/>
</dbReference>
<dbReference type="Proteomes" id="UP000034036">
    <property type="component" value="Unassembled WGS sequence"/>
</dbReference>
<dbReference type="Gene3D" id="1.10.101.10">
    <property type="entry name" value="PGBD-like superfamily/PGBD"/>
    <property type="match status" value="1"/>
</dbReference>
<dbReference type="SUPFAM" id="SSF49363">
    <property type="entry name" value="Purple acid phosphatase, N-terminal domain"/>
    <property type="match status" value="1"/>
</dbReference>